<evidence type="ECO:0000259" key="2">
    <source>
        <dbReference type="Pfam" id="PF11740"/>
    </source>
</evidence>
<feature type="coiled-coil region" evidence="1">
    <location>
        <begin position="108"/>
        <end position="135"/>
    </location>
</feature>
<comment type="caution">
    <text evidence="3">The sequence shown here is derived from an EMBL/GenBank/DDBJ whole genome shotgun (WGS) entry which is preliminary data.</text>
</comment>
<organism evidence="3 4">
    <name type="scientific">Devosia sediminis</name>
    <dbReference type="NCBI Taxonomy" id="2798801"/>
    <lineage>
        <taxon>Bacteria</taxon>
        <taxon>Pseudomonadati</taxon>
        <taxon>Pseudomonadota</taxon>
        <taxon>Alphaproteobacteria</taxon>
        <taxon>Hyphomicrobiales</taxon>
        <taxon>Devosiaceae</taxon>
        <taxon>Devosia</taxon>
    </lineage>
</organism>
<evidence type="ECO:0000256" key="1">
    <source>
        <dbReference type="SAM" id="Coils"/>
    </source>
</evidence>
<sequence length="246" mass="27182">MSAAKATIENVREAILMLQRNNEKPTISKVSKYIGGGSRTTVLALMQQVFEETASAKPKSHMAQAYLIKLASGLVDEIWRNATKLANNDMKHRVDTLIDLNAGISDGMQELIEENASLLARAEAAEDRALQAEAQKAGRNEMDDHLSQLTKLITKLGPGDPEDPAMFSVIQMVADLETAPDRDEVRRRMLAKGFSSDAANRARYHAVHDDYVEERGETPRLYLTPRGRARLAKENLNTPPELGDTA</sequence>
<dbReference type="Pfam" id="PF11740">
    <property type="entry name" value="KfrA_N"/>
    <property type="match status" value="1"/>
</dbReference>
<dbReference type="RefSeq" id="WP_198877582.1">
    <property type="nucleotide sequence ID" value="NZ_JAEKMH010000004.1"/>
</dbReference>
<feature type="domain" description="KfrA N-terminal DNA-binding" evidence="2">
    <location>
        <begin position="9"/>
        <end position="128"/>
    </location>
</feature>
<dbReference type="Proteomes" id="UP000602124">
    <property type="component" value="Unassembled WGS sequence"/>
</dbReference>
<keyword evidence="3" id="KW-0238">DNA-binding</keyword>
<gene>
    <name evidence="3" type="ORF">JEQ47_16825</name>
</gene>
<accession>A0A934MIN1</accession>
<reference evidence="3" key="1">
    <citation type="submission" date="2020-12" db="EMBL/GenBank/DDBJ databases">
        <title>Devosia sp. MSA67 isolated from Mo River.</title>
        <authorList>
            <person name="Ma F."/>
            <person name="Zi Z."/>
        </authorList>
    </citation>
    <scope>NUCLEOTIDE SEQUENCE</scope>
    <source>
        <strain evidence="3">MSA67</strain>
    </source>
</reference>
<evidence type="ECO:0000313" key="3">
    <source>
        <dbReference type="EMBL" id="MBJ3786392.1"/>
    </source>
</evidence>
<dbReference type="AlphaFoldDB" id="A0A934MIN1"/>
<dbReference type="InterPro" id="IPR021104">
    <property type="entry name" value="KfrA_DNA-bd_N"/>
</dbReference>
<keyword evidence="4" id="KW-1185">Reference proteome</keyword>
<proteinExistence type="predicted"/>
<protein>
    <submittedName>
        <fullName evidence="3">DNA-binding protein</fullName>
    </submittedName>
</protein>
<evidence type="ECO:0000313" key="4">
    <source>
        <dbReference type="Proteomes" id="UP000602124"/>
    </source>
</evidence>
<dbReference type="GO" id="GO:0003677">
    <property type="term" value="F:DNA binding"/>
    <property type="evidence" value="ECO:0007669"/>
    <property type="project" value="UniProtKB-KW"/>
</dbReference>
<keyword evidence="1" id="KW-0175">Coiled coil</keyword>
<name>A0A934MIN1_9HYPH</name>
<dbReference type="EMBL" id="JAEKMH010000004">
    <property type="protein sequence ID" value="MBJ3786392.1"/>
    <property type="molecule type" value="Genomic_DNA"/>
</dbReference>